<organism evidence="2 3">
    <name type="scientific">Prorocentrum cordatum</name>
    <dbReference type="NCBI Taxonomy" id="2364126"/>
    <lineage>
        <taxon>Eukaryota</taxon>
        <taxon>Sar</taxon>
        <taxon>Alveolata</taxon>
        <taxon>Dinophyceae</taxon>
        <taxon>Prorocentrales</taxon>
        <taxon>Prorocentraceae</taxon>
        <taxon>Prorocentrum</taxon>
    </lineage>
</organism>
<comment type="caution">
    <text evidence="2">The sequence shown here is derived from an EMBL/GenBank/DDBJ whole genome shotgun (WGS) entry which is preliminary data.</text>
</comment>
<feature type="compositionally biased region" description="Basic residues" evidence="1">
    <location>
        <begin position="1"/>
        <end position="12"/>
    </location>
</feature>
<dbReference type="Proteomes" id="UP001189429">
    <property type="component" value="Unassembled WGS sequence"/>
</dbReference>
<accession>A0ABN9WXA0</accession>
<feature type="region of interest" description="Disordered" evidence="1">
    <location>
        <begin position="1"/>
        <end position="20"/>
    </location>
</feature>
<reference evidence="2" key="1">
    <citation type="submission" date="2023-10" db="EMBL/GenBank/DDBJ databases">
        <authorList>
            <person name="Chen Y."/>
            <person name="Shah S."/>
            <person name="Dougan E. K."/>
            <person name="Thang M."/>
            <person name="Chan C."/>
        </authorList>
    </citation>
    <scope>NUCLEOTIDE SEQUENCE [LARGE SCALE GENOMIC DNA]</scope>
</reference>
<protein>
    <submittedName>
        <fullName evidence="2">Uncharacterized protein</fullName>
    </submittedName>
</protein>
<evidence type="ECO:0000313" key="3">
    <source>
        <dbReference type="Proteomes" id="UP001189429"/>
    </source>
</evidence>
<sequence>MHNFRSGRRKITHTGTSVSQRQVDDGLVDFRLPSRLPSHLPSHLLELCTDSSLKMVSDHTAVRLKVRISDMPVQRNHTSMKTAAGKWSRVCEEAYASTFENGASNVRVSPDPEACQQIEISMVESAVVSQTNCGHYLIVQASRDIVIRQITPNS</sequence>
<keyword evidence="3" id="KW-1185">Reference proteome</keyword>
<name>A0ABN9WXA0_9DINO</name>
<evidence type="ECO:0000313" key="2">
    <source>
        <dbReference type="EMBL" id="CAK0891485.1"/>
    </source>
</evidence>
<proteinExistence type="predicted"/>
<gene>
    <name evidence="2" type="ORF">PCOR1329_LOCUS71429</name>
</gene>
<evidence type="ECO:0000256" key="1">
    <source>
        <dbReference type="SAM" id="MobiDB-lite"/>
    </source>
</evidence>
<dbReference type="EMBL" id="CAUYUJ010019482">
    <property type="protein sequence ID" value="CAK0891485.1"/>
    <property type="molecule type" value="Genomic_DNA"/>
</dbReference>